<dbReference type="OrthoDB" id="7332626at2759"/>
<sequence>MSYAKTLLPVTFIKQTLFPISKNLRYINQGSIDRGIIKFKPTAEELKARITRYCKPNYTRIIRSTTAIKDAIVPVRFCPEPSMHHASCTDFSKTRLHSLPITKSPENPGTCIAPWRPFLGSFRWMTTTMSESNSSSKLATPAVTEPGKGIKLNEMRRRLRERIKLPSNTPRSGRCKRKS</sequence>
<keyword evidence="3" id="KW-1185">Reference proteome</keyword>
<accession>A0A9P0BSQ5</accession>
<organism evidence="2 3">
    <name type="scientific">Chrysodeixis includens</name>
    <name type="common">Soybean looper</name>
    <name type="synonym">Pseudoplusia includens</name>
    <dbReference type="NCBI Taxonomy" id="689277"/>
    <lineage>
        <taxon>Eukaryota</taxon>
        <taxon>Metazoa</taxon>
        <taxon>Ecdysozoa</taxon>
        <taxon>Arthropoda</taxon>
        <taxon>Hexapoda</taxon>
        <taxon>Insecta</taxon>
        <taxon>Pterygota</taxon>
        <taxon>Neoptera</taxon>
        <taxon>Endopterygota</taxon>
        <taxon>Lepidoptera</taxon>
        <taxon>Glossata</taxon>
        <taxon>Ditrysia</taxon>
        <taxon>Noctuoidea</taxon>
        <taxon>Noctuidae</taxon>
        <taxon>Plusiinae</taxon>
        <taxon>Chrysodeixis</taxon>
    </lineage>
</organism>
<dbReference type="EMBL" id="LR824022">
    <property type="protein sequence ID" value="CAH0591593.1"/>
    <property type="molecule type" value="Genomic_DNA"/>
</dbReference>
<reference evidence="2" key="1">
    <citation type="submission" date="2021-12" db="EMBL/GenBank/DDBJ databases">
        <authorList>
            <person name="King R."/>
        </authorList>
    </citation>
    <scope>NUCLEOTIDE SEQUENCE</scope>
</reference>
<proteinExistence type="predicted"/>
<dbReference type="AlphaFoldDB" id="A0A9P0BSQ5"/>
<name>A0A9P0BSQ5_CHRIL</name>
<evidence type="ECO:0000256" key="1">
    <source>
        <dbReference type="SAM" id="MobiDB-lite"/>
    </source>
</evidence>
<protein>
    <submittedName>
        <fullName evidence="2">Uncharacterized protein</fullName>
    </submittedName>
</protein>
<dbReference type="Proteomes" id="UP001154114">
    <property type="component" value="Chromosome 19"/>
</dbReference>
<evidence type="ECO:0000313" key="2">
    <source>
        <dbReference type="EMBL" id="CAH0591593.1"/>
    </source>
</evidence>
<feature type="region of interest" description="Disordered" evidence="1">
    <location>
        <begin position="133"/>
        <end position="179"/>
    </location>
</feature>
<gene>
    <name evidence="2" type="ORF">CINC_LOCUS5197</name>
</gene>
<evidence type="ECO:0000313" key="3">
    <source>
        <dbReference type="Proteomes" id="UP001154114"/>
    </source>
</evidence>